<dbReference type="Proteomes" id="UP000274822">
    <property type="component" value="Unassembled WGS sequence"/>
</dbReference>
<gene>
    <name evidence="1" type="ORF">BC938DRAFT_481386</name>
</gene>
<organism evidence="1 2">
    <name type="scientific">Jimgerdemannia flammicorona</name>
    <dbReference type="NCBI Taxonomy" id="994334"/>
    <lineage>
        <taxon>Eukaryota</taxon>
        <taxon>Fungi</taxon>
        <taxon>Fungi incertae sedis</taxon>
        <taxon>Mucoromycota</taxon>
        <taxon>Mucoromycotina</taxon>
        <taxon>Endogonomycetes</taxon>
        <taxon>Endogonales</taxon>
        <taxon>Endogonaceae</taxon>
        <taxon>Jimgerdemannia</taxon>
    </lineage>
</organism>
<evidence type="ECO:0000313" key="1">
    <source>
        <dbReference type="EMBL" id="RUS28837.1"/>
    </source>
</evidence>
<reference evidence="1 2" key="1">
    <citation type="journal article" date="2018" name="New Phytol.">
        <title>Phylogenomics of Endogonaceae and evolution of mycorrhizas within Mucoromycota.</title>
        <authorList>
            <person name="Chang Y."/>
            <person name="Desiro A."/>
            <person name="Na H."/>
            <person name="Sandor L."/>
            <person name="Lipzen A."/>
            <person name="Clum A."/>
            <person name="Barry K."/>
            <person name="Grigoriev I.V."/>
            <person name="Martin F.M."/>
            <person name="Stajich J.E."/>
            <person name="Smith M.E."/>
            <person name="Bonito G."/>
            <person name="Spatafora J.W."/>
        </authorList>
    </citation>
    <scope>NUCLEOTIDE SEQUENCE [LARGE SCALE GENOMIC DNA]</scope>
    <source>
        <strain evidence="1 2">AD002</strain>
    </source>
</reference>
<comment type="caution">
    <text evidence="1">The sequence shown here is derived from an EMBL/GenBank/DDBJ whole genome shotgun (WGS) entry which is preliminary data.</text>
</comment>
<evidence type="ECO:0000313" key="2">
    <source>
        <dbReference type="Proteomes" id="UP000274822"/>
    </source>
</evidence>
<name>A0A433QGA9_9FUNG</name>
<accession>A0A433QGA9</accession>
<dbReference type="EMBL" id="RBNJ01006054">
    <property type="protein sequence ID" value="RUS28837.1"/>
    <property type="molecule type" value="Genomic_DNA"/>
</dbReference>
<dbReference type="AlphaFoldDB" id="A0A433QGA9"/>
<keyword evidence="2" id="KW-1185">Reference proteome</keyword>
<sequence>MESGRGLCGARGGLSDSRWTWYGMGWDGMGSTIDTTLGWEARSTGANCVIQHDDWAVMGDVTRMVRQRDKLPRTVSLLAASSNHWAVVRLRPQTYPDR</sequence>
<proteinExistence type="predicted"/>
<protein>
    <submittedName>
        <fullName evidence="1">Uncharacterized protein</fullName>
    </submittedName>
</protein>